<feature type="chain" id="PRO_5026896345" evidence="1">
    <location>
        <begin position="29"/>
        <end position="509"/>
    </location>
</feature>
<dbReference type="Pfam" id="PF00395">
    <property type="entry name" value="SLH"/>
    <property type="match status" value="3"/>
</dbReference>
<protein>
    <submittedName>
        <fullName evidence="3">S-layer homology domain-containing protein</fullName>
    </submittedName>
</protein>
<evidence type="ECO:0000313" key="4">
    <source>
        <dbReference type="Proteomes" id="UP000468668"/>
    </source>
</evidence>
<keyword evidence="1" id="KW-0732">Signal</keyword>
<dbReference type="GeneID" id="98657280"/>
<dbReference type="EMBL" id="WAJR01000003">
    <property type="protein sequence ID" value="KAB1642072.1"/>
    <property type="molecule type" value="Genomic_DNA"/>
</dbReference>
<evidence type="ECO:0000259" key="2">
    <source>
        <dbReference type="PROSITE" id="PS51272"/>
    </source>
</evidence>
<evidence type="ECO:0000313" key="3">
    <source>
        <dbReference type="EMBL" id="KAB1642072.1"/>
    </source>
</evidence>
<feature type="domain" description="SLH" evidence="2">
    <location>
        <begin position="384"/>
        <end position="444"/>
    </location>
</feature>
<comment type="caution">
    <text evidence="3">The sequence shown here is derived from an EMBL/GenBank/DDBJ whole genome shotgun (WGS) entry which is preliminary data.</text>
</comment>
<dbReference type="RefSeq" id="WP_158048882.1">
    <property type="nucleotide sequence ID" value="NZ_WAJR01000003.1"/>
</dbReference>
<dbReference type="PROSITE" id="PS51272">
    <property type="entry name" value="SLH"/>
    <property type="match status" value="3"/>
</dbReference>
<dbReference type="InterPro" id="IPR001119">
    <property type="entry name" value="SLH_dom"/>
</dbReference>
<dbReference type="Proteomes" id="UP000468668">
    <property type="component" value="Unassembled WGS sequence"/>
</dbReference>
<feature type="signal peptide" evidence="1">
    <location>
        <begin position="1"/>
        <end position="28"/>
    </location>
</feature>
<dbReference type="AlphaFoldDB" id="A0A6N6NPG8"/>
<keyword evidence="4" id="KW-1185">Reference proteome</keyword>
<dbReference type="PANTHER" id="PTHR43308">
    <property type="entry name" value="OUTER MEMBRANE PROTEIN ALPHA-RELATED"/>
    <property type="match status" value="1"/>
</dbReference>
<sequence>MTDLRMKIISIACALALVAGCMPAVAFAQEESEDAPSPAPTRIPIDKQAFAQAEEEGITLQSVNLNATVAPHDAFSDEFLYFTKYESGNRLTSGEGYDMLLSAGDNYHAMGCYQFDNRYGLQDFLVACYNYSPTRYSMFAWLKDASVDISNMKLYDSSKKALTDTGKRLNDSWSAAYQANPKEFSRLQDGWFYQEYVEYALRLCNNSAHNFNMDSRSDCIKGLVSGICNLFGSGGMQFFVGGTLYGKHYDGAGLSGTMSDREFVTTLCNYIVDHVAELPYVNSQYVPSYQNRYRNELADCLAYLDSKPDPSNPTPTPEPNKAFSDLEDGAWYLQAVEYVSSRGIMKGYDNGTFGPNDTLSRGQLITMLWRLQGSPQADMSTTAFADVDYDSYYGDAIRWARATEIVKGYGDSNDFCPDASITREEIAVMLANFAKRMDGKNPTSDGVKLGQFPDANAVDSWAKTALSWTVDKGIISGKIDASNKAWLNPIDNATRAEAATILMRYLQNR</sequence>
<dbReference type="PANTHER" id="PTHR43308:SF5">
    <property type="entry name" value="S-LAYER PROTEIN _ PEPTIDOGLYCAN ENDO-BETA-N-ACETYLGLUCOSAMINIDASE"/>
    <property type="match status" value="1"/>
</dbReference>
<proteinExistence type="predicted"/>
<evidence type="ECO:0000256" key="1">
    <source>
        <dbReference type="SAM" id="SignalP"/>
    </source>
</evidence>
<name>A0A6N6NPG8_9ACTN</name>
<organism evidence="3 4">
    <name type="scientific">Ellagibacter isourolithinifaciens</name>
    <dbReference type="NCBI Taxonomy" id="2137581"/>
    <lineage>
        <taxon>Bacteria</taxon>
        <taxon>Bacillati</taxon>
        <taxon>Actinomycetota</taxon>
        <taxon>Coriobacteriia</taxon>
        <taxon>Eggerthellales</taxon>
        <taxon>Eggerthellaceae</taxon>
        <taxon>Ellagibacter</taxon>
    </lineage>
</organism>
<gene>
    <name evidence="3" type="ORF">F8C90_02550</name>
</gene>
<feature type="domain" description="SLH" evidence="2">
    <location>
        <begin position="319"/>
        <end position="382"/>
    </location>
</feature>
<reference evidence="3 4" key="1">
    <citation type="submission" date="2019-09" db="EMBL/GenBank/DDBJ databases">
        <title>Whole genome shotgun sequencing (WGS) of Ellagibacter isourolithinifaciens DSM 104140(T) and Adlercreutzia muris DSM 29508(T).</title>
        <authorList>
            <person name="Stoll D.A."/>
            <person name="Danylec N."/>
            <person name="Huch M."/>
        </authorList>
    </citation>
    <scope>NUCLEOTIDE SEQUENCE [LARGE SCALE GENOMIC DNA]</scope>
    <source>
        <strain evidence="3 4">DSM 104140</strain>
    </source>
</reference>
<dbReference type="OrthoDB" id="3182200at2"/>
<feature type="domain" description="SLH" evidence="2">
    <location>
        <begin position="449"/>
        <end position="509"/>
    </location>
</feature>
<dbReference type="InterPro" id="IPR051465">
    <property type="entry name" value="Cell_Envelope_Struct_Comp"/>
</dbReference>
<accession>A0A6N6NPG8</accession>
<dbReference type="PROSITE" id="PS51257">
    <property type="entry name" value="PROKAR_LIPOPROTEIN"/>
    <property type="match status" value="1"/>
</dbReference>